<dbReference type="AlphaFoldDB" id="A0A379DWU2"/>
<feature type="signal peptide" evidence="1">
    <location>
        <begin position="1"/>
        <end position="31"/>
    </location>
</feature>
<protein>
    <submittedName>
        <fullName evidence="2">Protein of uncharacterized function (DUF3108)</fullName>
    </submittedName>
</protein>
<dbReference type="EMBL" id="UGTL01000001">
    <property type="protein sequence ID" value="SUB84452.1"/>
    <property type="molecule type" value="Genomic_DNA"/>
</dbReference>
<dbReference type="InterPro" id="IPR021457">
    <property type="entry name" value="DUF3108"/>
</dbReference>
<evidence type="ECO:0000256" key="1">
    <source>
        <dbReference type="SAM" id="SignalP"/>
    </source>
</evidence>
<sequence>MKRVKKIVDKMDFRKYIVVSLMLLLSVASSAQCSFRNTAFNSGEFLTYNLYFNWQFVWVKVGTASWYTVSSTYKGIPAYRASLMTRGNGKLDKYFVMRDTLLCYNTKDLAPLYYRKGAKEGKRYTVDEVFYSYPNGRVNIKQHYINNEGKHHWLTTNPKNCVYDMMSIFLRARSFNPTSWKKGYVVNFPLVDGSSTHSARIIYDGKTTIKADNNKKYRCLELSYYEYDDNKWRNIASFFVTDDNNHIPIRLDMRLKFGSAKAFLTTMKGIRQKITSQVK</sequence>
<accession>A0A379DWU2</accession>
<organism evidence="2 3">
    <name type="scientific">Prevotella disiens</name>
    <dbReference type="NCBI Taxonomy" id="28130"/>
    <lineage>
        <taxon>Bacteria</taxon>
        <taxon>Pseudomonadati</taxon>
        <taxon>Bacteroidota</taxon>
        <taxon>Bacteroidia</taxon>
        <taxon>Bacteroidales</taxon>
        <taxon>Prevotellaceae</taxon>
        <taxon>Prevotella</taxon>
    </lineage>
</organism>
<dbReference type="Proteomes" id="UP000254072">
    <property type="component" value="Unassembled WGS sequence"/>
</dbReference>
<name>A0A379DWU2_9BACT</name>
<reference evidence="2 3" key="1">
    <citation type="submission" date="2018-06" db="EMBL/GenBank/DDBJ databases">
        <authorList>
            <consortium name="Pathogen Informatics"/>
            <person name="Doyle S."/>
        </authorList>
    </citation>
    <scope>NUCLEOTIDE SEQUENCE [LARGE SCALE GENOMIC DNA]</scope>
    <source>
        <strain evidence="2 3">NCTC11157</strain>
    </source>
</reference>
<feature type="chain" id="PRO_5016614816" evidence="1">
    <location>
        <begin position="32"/>
        <end position="279"/>
    </location>
</feature>
<gene>
    <name evidence="2" type="ORF">NCTC11157_00155</name>
</gene>
<dbReference type="Pfam" id="PF11306">
    <property type="entry name" value="DUF3108"/>
    <property type="match status" value="1"/>
</dbReference>
<evidence type="ECO:0000313" key="2">
    <source>
        <dbReference type="EMBL" id="SUB84452.1"/>
    </source>
</evidence>
<evidence type="ECO:0000313" key="3">
    <source>
        <dbReference type="Proteomes" id="UP000254072"/>
    </source>
</evidence>
<keyword evidence="1" id="KW-0732">Signal</keyword>
<proteinExistence type="predicted"/>